<gene>
    <name evidence="8" type="ORF">CUN85_04320</name>
</gene>
<accession>A0A4E0PXD9</accession>
<evidence type="ECO:0000256" key="1">
    <source>
        <dbReference type="ARBA" id="ARBA00004141"/>
    </source>
</evidence>
<keyword evidence="2 5" id="KW-0812">Transmembrane</keyword>
<dbReference type="PRINTS" id="PR01435">
    <property type="entry name" value="NPOXDRDTASE5"/>
</dbReference>
<comment type="subcellular location">
    <subcellularLocation>
        <location evidence="1">Membrane</location>
        <topology evidence="1">Multi-pass membrane protein</topology>
    </subcellularLocation>
</comment>
<keyword evidence="4 5" id="KW-0472">Membrane</keyword>
<name>A0A4E0PXD9_9EURY</name>
<organism evidence="8 9">
    <name type="scientific">Methanolobus halotolerans</name>
    <dbReference type="NCBI Taxonomy" id="2052935"/>
    <lineage>
        <taxon>Archaea</taxon>
        <taxon>Methanobacteriati</taxon>
        <taxon>Methanobacteriota</taxon>
        <taxon>Stenosarchaea group</taxon>
        <taxon>Methanomicrobia</taxon>
        <taxon>Methanosarcinales</taxon>
        <taxon>Methanosarcinaceae</taxon>
        <taxon>Methanolobus</taxon>
    </lineage>
</organism>
<dbReference type="NCBIfam" id="NF005141">
    <property type="entry name" value="PRK06590.1"/>
    <property type="match status" value="1"/>
</dbReference>
<dbReference type="EMBL" id="PGGK01000003">
    <property type="protein sequence ID" value="TGC10701.1"/>
    <property type="molecule type" value="Genomic_DNA"/>
</dbReference>
<sequence length="673" mass="73135">MVKMAIGDLAFLIPLLPALAFVLTFFLGKKLPNGGAIIPIAAIATSFVISLLITLNLLQNPGEVITQSYSWFAMFNLGILVDPLAAVMLTMVTFVSLLIHIYSVGYMSHDRSQSRYFAETALFTASMLSLILSDNILQLFISWELVGVCSYLLIGFWYQKPAAATAAKKAFLTTRIGDVMFLAGIVILFSDLFKIFNGTIPDGVFIMRFDEIFAHIPELAAMNANILGMEVSHITIITLLFFGGAVGKSGQFPLHVWLPDAMEGPTTVSALIHAATMVTAGVYLVARTFPMFIAAPDTLLVVAYLGAFTAIFAATMGIVMNDLKRVLAYSTISQLGYMMLGLGIGAAIGAEAVGMSIFHLINHAFFKALLFLCAGSVIHAVGTHDMRQLGGVAKVMPITAATMIIAALSLAGFGIPGTIFGTSGFFSKDAIIEGAYLFGESSGMWIPYVLSIVAALLTSIYIFRLIFMTFFGKPRTDYGGHESHASMTIPLSILALLALFFGGLTSRRFNDFVSETFGNNFVNMNIPELAEMGGYHLAAHVGHEPVLILWMPLIVAVAGLLIAYLIYGLKVVNMDNLVSRNNPVYKLLYNRYYQNAIFTDFISVKIIYEGFAFAVRSIDRGFDWVVNWISDVTIETGDSLRQFQTGVIQTYATAVVAGVGLLIVLIKVIMEVI</sequence>
<feature type="transmembrane region" description="Helical" evidence="5">
    <location>
        <begin position="547"/>
        <end position="567"/>
    </location>
</feature>
<comment type="caution">
    <text evidence="8">The sequence shown here is derived from an EMBL/GenBank/DDBJ whole genome shotgun (WGS) entry which is preliminary data.</text>
</comment>
<feature type="transmembrane region" description="Helical" evidence="5">
    <location>
        <begin position="35"/>
        <end position="58"/>
    </location>
</feature>
<proteinExistence type="predicted"/>
<dbReference type="Proteomes" id="UP000297295">
    <property type="component" value="Unassembled WGS sequence"/>
</dbReference>
<feature type="transmembrane region" description="Helical" evidence="5">
    <location>
        <begin position="298"/>
        <end position="323"/>
    </location>
</feature>
<feature type="transmembrane region" description="Helical" evidence="5">
    <location>
        <begin position="395"/>
        <end position="415"/>
    </location>
</feature>
<dbReference type="NCBIfam" id="NF040617">
    <property type="entry name" value="F420_dehyd_FpoL"/>
    <property type="match status" value="1"/>
</dbReference>
<feature type="transmembrane region" description="Helical" evidence="5">
    <location>
        <begin position="335"/>
        <end position="358"/>
    </location>
</feature>
<dbReference type="InterPro" id="IPR053610">
    <property type="entry name" value="F420H2_dehydrogenase_comp"/>
</dbReference>
<dbReference type="GO" id="GO:0016020">
    <property type="term" value="C:membrane"/>
    <property type="evidence" value="ECO:0007669"/>
    <property type="project" value="UniProtKB-SubCell"/>
</dbReference>
<dbReference type="InterPro" id="IPR001750">
    <property type="entry name" value="ND/Mrp_TM"/>
</dbReference>
<feature type="domain" description="NADH-Ubiquinone oxidoreductase (complex I) chain 5 N-terminal" evidence="7">
    <location>
        <begin position="75"/>
        <end position="117"/>
    </location>
</feature>
<feature type="transmembrane region" description="Helical" evidence="5">
    <location>
        <begin position="651"/>
        <end position="670"/>
    </location>
</feature>
<keyword evidence="3 5" id="KW-1133">Transmembrane helix</keyword>
<dbReference type="GO" id="GO:0008137">
    <property type="term" value="F:NADH dehydrogenase (ubiquinone) activity"/>
    <property type="evidence" value="ECO:0007669"/>
    <property type="project" value="InterPro"/>
</dbReference>
<feature type="transmembrane region" description="Helical" evidence="5">
    <location>
        <begin position="487"/>
        <end position="504"/>
    </location>
</feature>
<evidence type="ECO:0000259" key="7">
    <source>
        <dbReference type="Pfam" id="PF00662"/>
    </source>
</evidence>
<feature type="transmembrane region" description="Helical" evidence="5">
    <location>
        <begin position="267"/>
        <end position="286"/>
    </location>
</feature>
<evidence type="ECO:0000313" key="9">
    <source>
        <dbReference type="Proteomes" id="UP000297295"/>
    </source>
</evidence>
<dbReference type="PANTHER" id="PTHR42829">
    <property type="entry name" value="NADH-UBIQUINONE OXIDOREDUCTASE CHAIN 5"/>
    <property type="match status" value="1"/>
</dbReference>
<keyword evidence="9" id="KW-1185">Reference proteome</keyword>
<feature type="transmembrane region" description="Helical" evidence="5">
    <location>
        <begin position="364"/>
        <end position="383"/>
    </location>
</feature>
<evidence type="ECO:0000256" key="3">
    <source>
        <dbReference type="ARBA" id="ARBA00022989"/>
    </source>
</evidence>
<dbReference type="Pfam" id="PF00361">
    <property type="entry name" value="Proton_antipo_M"/>
    <property type="match status" value="1"/>
</dbReference>
<evidence type="ECO:0000256" key="4">
    <source>
        <dbReference type="ARBA" id="ARBA00023136"/>
    </source>
</evidence>
<feature type="domain" description="NADH:quinone oxidoreductase/Mrp antiporter transmembrane" evidence="6">
    <location>
        <begin position="133"/>
        <end position="446"/>
    </location>
</feature>
<evidence type="ECO:0000256" key="5">
    <source>
        <dbReference type="SAM" id="Phobius"/>
    </source>
</evidence>
<dbReference type="InterPro" id="IPR003945">
    <property type="entry name" value="NU5C-like"/>
</dbReference>
<dbReference type="Gene3D" id="1.20.5.2700">
    <property type="match status" value="1"/>
</dbReference>
<dbReference type="Pfam" id="PF00662">
    <property type="entry name" value="Proton_antipo_N"/>
    <property type="match status" value="1"/>
</dbReference>
<dbReference type="InterPro" id="IPR018393">
    <property type="entry name" value="NADHpl_OxRdtase_5_subgr"/>
</dbReference>
<evidence type="ECO:0000313" key="8">
    <source>
        <dbReference type="EMBL" id="TGC10701.1"/>
    </source>
</evidence>
<evidence type="ECO:0000259" key="6">
    <source>
        <dbReference type="Pfam" id="PF00361"/>
    </source>
</evidence>
<reference evidence="8 9" key="1">
    <citation type="submission" date="2017-11" db="EMBL/GenBank/DDBJ databases">
        <title>Isolation and Characterization of Methanogenic Archaea from Saline Meromictic Lake at Siberia.</title>
        <authorList>
            <person name="Shen Y."/>
            <person name="Huang H.-H."/>
            <person name="Lai M.-C."/>
            <person name="Chen S.-C."/>
        </authorList>
    </citation>
    <scope>NUCLEOTIDE SEQUENCE [LARGE SCALE GENOMIC DNA]</scope>
    <source>
        <strain evidence="8 9">SY-01</strain>
    </source>
</reference>
<evidence type="ECO:0000256" key="2">
    <source>
        <dbReference type="ARBA" id="ARBA00022692"/>
    </source>
</evidence>
<dbReference type="GO" id="GO:0042773">
    <property type="term" value="P:ATP synthesis coupled electron transport"/>
    <property type="evidence" value="ECO:0007669"/>
    <property type="project" value="InterPro"/>
</dbReference>
<dbReference type="PRINTS" id="PR01434">
    <property type="entry name" value="NADHDHGNASE5"/>
</dbReference>
<feature type="transmembrane region" description="Helical" evidence="5">
    <location>
        <begin position="139"/>
        <end position="158"/>
    </location>
</feature>
<dbReference type="InterPro" id="IPR001516">
    <property type="entry name" value="Proton_antipo_N"/>
</dbReference>
<feature type="transmembrane region" description="Helical" evidence="5">
    <location>
        <begin position="78"/>
        <end position="104"/>
    </location>
</feature>
<dbReference type="GO" id="GO:0015990">
    <property type="term" value="P:electron transport coupled proton transport"/>
    <property type="evidence" value="ECO:0007669"/>
    <property type="project" value="TreeGrafter"/>
</dbReference>
<dbReference type="AlphaFoldDB" id="A0A4E0PXD9"/>
<feature type="transmembrane region" description="Helical" evidence="5">
    <location>
        <begin position="6"/>
        <end position="28"/>
    </location>
</feature>
<dbReference type="GO" id="GO:0003954">
    <property type="term" value="F:NADH dehydrogenase activity"/>
    <property type="evidence" value="ECO:0007669"/>
    <property type="project" value="TreeGrafter"/>
</dbReference>
<feature type="transmembrane region" description="Helical" evidence="5">
    <location>
        <begin position="179"/>
        <end position="200"/>
    </location>
</feature>
<protein>
    <submittedName>
        <fullName evidence="8">NADH-quinone oxidoreductase subunit L</fullName>
    </submittedName>
</protein>
<dbReference type="NCBIfam" id="TIGR01974">
    <property type="entry name" value="NDH_I_L"/>
    <property type="match status" value="1"/>
</dbReference>
<dbReference type="PANTHER" id="PTHR42829:SF2">
    <property type="entry name" value="NADH-UBIQUINONE OXIDOREDUCTASE CHAIN 5"/>
    <property type="match status" value="1"/>
</dbReference>
<feature type="transmembrane region" description="Helical" evidence="5">
    <location>
        <begin position="445"/>
        <end position="467"/>
    </location>
</feature>